<reference evidence="6" key="2">
    <citation type="submission" date="2025-08" db="UniProtKB">
        <authorList>
            <consortium name="Ensembl"/>
        </authorList>
    </citation>
    <scope>IDENTIFICATION</scope>
</reference>
<dbReference type="GO" id="GO:0003677">
    <property type="term" value="F:DNA binding"/>
    <property type="evidence" value="ECO:0007669"/>
    <property type="project" value="InterPro"/>
</dbReference>
<feature type="region of interest" description="Disordered" evidence="4">
    <location>
        <begin position="1173"/>
        <end position="1324"/>
    </location>
</feature>
<feature type="compositionally biased region" description="Polar residues" evidence="4">
    <location>
        <begin position="226"/>
        <end position="240"/>
    </location>
</feature>
<feature type="domain" description="ARID" evidence="5">
    <location>
        <begin position="773"/>
        <end position="864"/>
    </location>
</feature>
<dbReference type="PANTHER" id="PTHR12656:SF11">
    <property type="entry name" value="AT-RICH INTERACTIVE DOMAIN-CONTAINING PROTEIN 1B"/>
    <property type="match status" value="1"/>
</dbReference>
<feature type="compositionally biased region" description="Low complexity" evidence="4">
    <location>
        <begin position="1478"/>
        <end position="1492"/>
    </location>
</feature>
<reference evidence="6" key="1">
    <citation type="submission" date="2021-04" db="EMBL/GenBank/DDBJ databases">
        <authorList>
            <consortium name="Wellcome Sanger Institute Data Sharing"/>
        </authorList>
    </citation>
    <scope>NUCLEOTIDE SEQUENCE [LARGE SCALE GENOMIC DNA]</scope>
</reference>
<dbReference type="Pfam" id="PF01388">
    <property type="entry name" value="ARID"/>
    <property type="match status" value="1"/>
</dbReference>
<feature type="compositionally biased region" description="Basic and acidic residues" evidence="4">
    <location>
        <begin position="1226"/>
        <end position="1240"/>
    </location>
</feature>
<feature type="compositionally biased region" description="Polar residues" evidence="4">
    <location>
        <begin position="1244"/>
        <end position="1255"/>
    </location>
</feature>
<comment type="subcellular location">
    <subcellularLocation>
        <location evidence="1">Nucleus</location>
    </subcellularLocation>
</comment>
<dbReference type="GO" id="GO:0005654">
    <property type="term" value="C:nucleoplasm"/>
    <property type="evidence" value="ECO:0007669"/>
    <property type="project" value="TreeGrafter"/>
</dbReference>
<feature type="compositionally biased region" description="Gly residues" evidence="4">
    <location>
        <begin position="597"/>
        <end position="609"/>
    </location>
</feature>
<dbReference type="PROSITE" id="PS51011">
    <property type="entry name" value="ARID"/>
    <property type="match status" value="1"/>
</dbReference>
<feature type="region of interest" description="Disordered" evidence="4">
    <location>
        <begin position="444"/>
        <end position="760"/>
    </location>
</feature>
<dbReference type="GO" id="GO:0035060">
    <property type="term" value="C:brahma complex"/>
    <property type="evidence" value="ECO:0007669"/>
    <property type="project" value="InterPro"/>
</dbReference>
<feature type="compositionally biased region" description="Low complexity" evidence="4">
    <location>
        <begin position="579"/>
        <end position="588"/>
    </location>
</feature>
<gene>
    <name evidence="6" type="primary">ARID1B</name>
</gene>
<sequence length="2002" mass="215580">MNGDPPQSQPPQQQQPPPQFGQFAPHQQRQIQSNNTVNNNGQGPRGDRGMDHQHHGGKENLLGGQGEPQQQHMPGKGEGELTCKPAERMMGARYEHTNLGPTSNNSEFNNNYYTPRPCYEQHGGQQQQSSGMGITHSSAHNSMENSHEAGYHNSQYNQYPAAYRAGYGGGAYGMMGPSGCRQPGNMMMGSNSSASHGKPPLGTAQGGFQRFPGQTQQQQQQQQQPSGATPTLNQLLTSPSPMMRGYGGAYQDYSGSTAQQQAGIGLGKEVGPQYGAGSAHGWGGQQRNHPHSMSPGNVGQGLGRTQVSSMEFMAMKRSQLYSMANNPYSTTQQPGGGPYPPGQTYTSPPPHRYPMSMQGRGQMGMGGMQYPQQQVCQQTQPCNNTISIMTSYLAGKCCCALLAVCHFSSNARSTFINTHCKPSLLFQDLSGSIDDLPTGTEAGLGSAVSASGSSSSSSSSQGEQGGASNQGQSPFSPHASPHLPSQRSGPSPSPVGSPAGSTQSQQSRSGSGPISPASGPPANTAAPGFMPNMQRNQASSQFASPQSGPPMSPHPSPGGPLYPGMGPYSQSGPPGPYGPQGSQYGHQGNYPRPSNYGGAGSTGYSGPGPGMTNSLGMNASSPMHGQGPGQPIPVGRSLGPGSQNRVYPPMAPSSPSMPQPAGPGMGPPSLGSSNRKAQEAAAAAMPGSGYSNNNSSSGSQQCVSQPATPGGALPVPSPLSPSPASLSSYHGDDSDSISSPPWPLKTPSSPKANPNSSSISGERITRLFELGVEPERRGWVERYLNFMEERGTPVAQLPAVGKKPLDLWKLYIAVREIGGLAMVNKNKKWRELSTNLNVGTSSSSASSLKKQYIQYLFAYECKMERGEEPPADSSSSSSSIAGGDSRKQVKIQPPSPANSGGSLQGPQTPQSSGSSSTAEAAGDLKPPTPATTPLGQVTPLPPNRSSVSVQDPFSEVSDPAFQKRATSLPPSAPYQQGLSMPDMMMRMQYDTKDPFAGMRKMAGADPYIPGQMPSGGMQEMYGRPPSALSMSQRSQYPYGPGYDRRPDHVMGMEGNMGPPGSQNNMGPSNSEGSMYSPSRYPSQQRHDGYGQQYPGMPYGMHPSGMYPQQQGYKRPMDGMYGPPPKRHESDMYAMQYANQQPDMYNHYGGGYSGPEHRPIQGQFPFPYPRDRMAPSGQSQHSMMGGGPTPNHAADGPNMWPSRTDLGYPYPNRQGPPSQMPPYGPIGRDDMDGRPGQEQWHRQSPYMSSSGGMATLSSRQPSSYSNSPSMANHLPRAPSPGAFQRSMDSRMSPSKAAFMSPMKMPKPGMTMMGSQGSGPIGQFPPNLRRDLNYPPGSVEASMPILKPRRKLNSKDTGTPEAWRVMMSLKSGLLAESTWALDTINILLYDDSTVASFSLSQLPGFLELIVEYFRRFLIEIFGILEEFEVGTIAHKSLLDPAPNQTEEAIPDQEKDSAVQPESESTPAAETQLEQAGSIMEEAPPATAEPESAEVNGEKEESEVSVKKEEAEEDKEKEAKEEEEESKKECVEQPVTQLEPKPKQASKYDKLPIKIVHKEDLIEDMTEHLGYVTEFTSGLLHWQAGGGDSTAHIQTQFEPRSESPVGAEEMTCKENKEENKVEDEKKQPLKHITATIDDVLCARVDALSYAHPARSLPSYPFRVHSDGEQDHITLLEDEPRCLDEAPLSTTAAWQDSLAKRCVCISNIVRSLSFIPGNDLDMSRHPALVLLLGRLLLLHHQHPERNRSPPSYQRDEQQERGLSSSKEEWWWECLSLLRENAMVTLANISGQLDLSTYSDTICLPILDGLLHWMVCPSAEAQDPFPSAAPHSQLTPQRLVLECLCKLSILGDNVDLLLATPPFSRQEKLFTVLVRYVGQRKTQVYREMAVAVLSHLAQGDPTAARAIAMQKGSVGNLVGFLEDGVSMAQYQQNTHSLLHMGVPHVEPPSINMMCRAAKGLLAMAKVEENKTEFVLYESRLLDISISSVLNTGVVAIICQVLFHLGKS</sequence>
<dbReference type="GO" id="GO:0031491">
    <property type="term" value="F:nucleosome binding"/>
    <property type="evidence" value="ECO:0007669"/>
    <property type="project" value="TreeGrafter"/>
</dbReference>
<dbReference type="GeneTree" id="ENSGT00940000155634"/>
<feature type="compositionally biased region" description="Pro residues" evidence="4">
    <location>
        <begin position="7"/>
        <end position="19"/>
    </location>
</feature>
<evidence type="ECO:0000256" key="3">
    <source>
        <dbReference type="ARBA" id="ARBA00023242"/>
    </source>
</evidence>
<feature type="compositionally biased region" description="Low complexity" evidence="4">
    <location>
        <begin position="562"/>
        <end position="572"/>
    </location>
</feature>
<accession>A0A671XIZ7</accession>
<evidence type="ECO:0000313" key="7">
    <source>
        <dbReference type="Proteomes" id="UP000472265"/>
    </source>
</evidence>
<protein>
    <submittedName>
        <fullName evidence="6">AT-rich interaction domain 1B</fullName>
    </submittedName>
</protein>
<keyword evidence="7" id="KW-1185">Reference proteome</keyword>
<feature type="compositionally biased region" description="Polar residues" evidence="4">
    <location>
        <begin position="135"/>
        <end position="144"/>
    </location>
</feature>
<dbReference type="InterPro" id="IPR036431">
    <property type="entry name" value="ARID_dom_sf"/>
</dbReference>
<feature type="compositionally biased region" description="Pro residues" evidence="4">
    <location>
        <begin position="547"/>
        <end position="560"/>
    </location>
</feature>
<feature type="compositionally biased region" description="Basic and acidic residues" evidence="4">
    <location>
        <begin position="45"/>
        <end position="58"/>
    </location>
</feature>
<feature type="region of interest" description="Disordered" evidence="4">
    <location>
        <begin position="96"/>
        <end position="150"/>
    </location>
</feature>
<evidence type="ECO:0000256" key="4">
    <source>
        <dbReference type="SAM" id="MobiDB-lite"/>
    </source>
</evidence>
<feature type="compositionally biased region" description="Polar residues" evidence="4">
    <location>
        <begin position="29"/>
        <end position="42"/>
    </location>
</feature>
<feature type="compositionally biased region" description="Polar residues" evidence="4">
    <location>
        <begin position="99"/>
        <end position="113"/>
    </location>
</feature>
<feature type="compositionally biased region" description="Low complexity" evidence="4">
    <location>
        <begin position="1298"/>
        <end position="1313"/>
    </location>
</feature>
<dbReference type="InterPro" id="IPR001606">
    <property type="entry name" value="ARID_dom"/>
</dbReference>
<reference evidence="6" key="3">
    <citation type="submission" date="2025-09" db="UniProtKB">
        <authorList>
            <consortium name="Ensembl"/>
        </authorList>
    </citation>
    <scope>IDENTIFICATION</scope>
</reference>
<feature type="compositionally biased region" description="Polar residues" evidence="4">
    <location>
        <begin position="611"/>
        <end position="623"/>
    </location>
</feature>
<feature type="compositionally biased region" description="Low complexity" evidence="4">
    <location>
        <begin position="123"/>
        <end position="133"/>
    </location>
</feature>
<feature type="region of interest" description="Disordered" evidence="4">
    <location>
        <begin position="275"/>
        <end position="294"/>
    </location>
</feature>
<dbReference type="GO" id="GO:0071565">
    <property type="term" value="C:nBAF complex"/>
    <property type="evidence" value="ECO:0007669"/>
    <property type="project" value="TreeGrafter"/>
</dbReference>
<name>A0A671XIZ7_SPAAU</name>
<dbReference type="GO" id="GO:0045893">
    <property type="term" value="P:positive regulation of DNA-templated transcription"/>
    <property type="evidence" value="ECO:0007669"/>
    <property type="project" value="TreeGrafter"/>
</dbReference>
<keyword evidence="3" id="KW-0539">Nucleus</keyword>
<dbReference type="GO" id="GO:0016514">
    <property type="term" value="C:SWI/SNF complex"/>
    <property type="evidence" value="ECO:0007669"/>
    <property type="project" value="InterPro"/>
</dbReference>
<feature type="compositionally biased region" description="Pro residues" evidence="4">
    <location>
        <begin position="649"/>
        <end position="661"/>
    </location>
</feature>
<feature type="region of interest" description="Disordered" evidence="4">
    <location>
        <begin position="1"/>
        <end position="82"/>
    </location>
</feature>
<feature type="region of interest" description="Disordered" evidence="4">
    <location>
        <begin position="866"/>
        <end position="978"/>
    </location>
</feature>
<organism evidence="6 7">
    <name type="scientific">Sparus aurata</name>
    <name type="common">Gilthead sea bream</name>
    <dbReference type="NCBI Taxonomy" id="8175"/>
    <lineage>
        <taxon>Eukaryota</taxon>
        <taxon>Metazoa</taxon>
        <taxon>Chordata</taxon>
        <taxon>Craniata</taxon>
        <taxon>Vertebrata</taxon>
        <taxon>Euteleostomi</taxon>
        <taxon>Actinopterygii</taxon>
        <taxon>Neopterygii</taxon>
        <taxon>Teleostei</taxon>
        <taxon>Neoteleostei</taxon>
        <taxon>Acanthomorphata</taxon>
        <taxon>Eupercaria</taxon>
        <taxon>Spariformes</taxon>
        <taxon>Sparidae</taxon>
        <taxon>Sparus</taxon>
    </lineage>
</organism>
<feature type="region of interest" description="Disordered" evidence="4">
    <location>
        <begin position="184"/>
        <end position="250"/>
    </location>
</feature>
<feature type="compositionally biased region" description="Polar residues" evidence="4">
    <location>
        <begin position="1457"/>
        <end position="1472"/>
    </location>
</feature>
<dbReference type="InterPro" id="IPR011989">
    <property type="entry name" value="ARM-like"/>
</dbReference>
<feature type="compositionally biased region" description="Basic and acidic residues" evidence="4">
    <location>
        <begin position="1607"/>
        <end position="1623"/>
    </location>
</feature>
<dbReference type="GO" id="GO:0006357">
    <property type="term" value="P:regulation of transcription by RNA polymerase II"/>
    <property type="evidence" value="ECO:0007669"/>
    <property type="project" value="TreeGrafter"/>
</dbReference>
<feature type="compositionally biased region" description="Low complexity" evidence="4">
    <location>
        <begin position="484"/>
        <end position="522"/>
    </location>
</feature>
<feature type="compositionally biased region" description="Polar residues" evidence="4">
    <location>
        <begin position="964"/>
        <end position="978"/>
    </location>
</feature>
<feature type="region of interest" description="Disordered" evidence="4">
    <location>
        <begin position="1440"/>
        <end position="1543"/>
    </location>
</feature>
<dbReference type="Ensembl" id="ENSSAUT00010053692.1">
    <property type="protein sequence ID" value="ENSSAUP00010051073.1"/>
    <property type="gene ID" value="ENSSAUG00010021214.1"/>
</dbReference>
<feature type="compositionally biased region" description="Low complexity" evidence="4">
    <location>
        <begin position="899"/>
        <end position="917"/>
    </location>
</feature>
<proteinExistence type="predicted"/>
<evidence type="ECO:0000259" key="5">
    <source>
        <dbReference type="PROSITE" id="PS51011"/>
    </source>
</evidence>
<dbReference type="SUPFAM" id="SSF46774">
    <property type="entry name" value="ARID-like"/>
    <property type="match status" value="1"/>
</dbReference>
<feature type="compositionally biased region" description="Low complexity" evidence="4">
    <location>
        <begin position="444"/>
        <end position="473"/>
    </location>
</feature>
<feature type="compositionally biased region" description="Low complexity" evidence="4">
    <location>
        <begin position="184"/>
        <end position="193"/>
    </location>
</feature>
<dbReference type="SMART" id="SM00501">
    <property type="entry name" value="BRIGHT"/>
    <property type="match status" value="1"/>
</dbReference>
<dbReference type="InterPro" id="IPR021906">
    <property type="entry name" value="BAF250/Osa"/>
</dbReference>
<dbReference type="Proteomes" id="UP000472265">
    <property type="component" value="Chromosome 16"/>
</dbReference>
<dbReference type="SMART" id="SM01014">
    <property type="entry name" value="ARID"/>
    <property type="match status" value="1"/>
</dbReference>
<feature type="compositionally biased region" description="Low complexity" evidence="4">
    <location>
        <begin position="1256"/>
        <end position="1268"/>
    </location>
</feature>
<feature type="region of interest" description="Disordered" evidence="4">
    <location>
        <begin position="1049"/>
        <end position="1086"/>
    </location>
</feature>
<feature type="compositionally biased region" description="Low complexity" evidence="4">
    <location>
        <begin position="747"/>
        <end position="760"/>
    </location>
</feature>
<feature type="compositionally biased region" description="Low complexity" evidence="4">
    <location>
        <begin position="206"/>
        <end position="225"/>
    </location>
</feature>
<feature type="compositionally biased region" description="Low complexity" evidence="4">
    <location>
        <begin position="687"/>
        <end position="699"/>
    </location>
</feature>
<dbReference type="Pfam" id="PF12031">
    <property type="entry name" value="BAF250_C"/>
    <property type="match status" value="1"/>
</dbReference>
<dbReference type="InterPro" id="IPR033388">
    <property type="entry name" value="BAF250_C"/>
</dbReference>
<feature type="compositionally biased region" description="Polar residues" evidence="4">
    <location>
        <begin position="1060"/>
        <end position="1083"/>
    </location>
</feature>
<keyword evidence="2" id="KW-0597">Phosphoprotein</keyword>
<dbReference type="Gene3D" id="1.25.10.10">
    <property type="entry name" value="Leucine-rich Repeat Variant"/>
    <property type="match status" value="1"/>
</dbReference>
<dbReference type="Gene3D" id="1.10.150.60">
    <property type="entry name" value="ARID DNA-binding domain"/>
    <property type="match status" value="1"/>
</dbReference>
<evidence type="ECO:0000256" key="2">
    <source>
        <dbReference type="ARBA" id="ARBA00022553"/>
    </source>
</evidence>
<evidence type="ECO:0000256" key="1">
    <source>
        <dbReference type="ARBA" id="ARBA00004123"/>
    </source>
</evidence>
<feature type="region of interest" description="Disordered" evidence="4">
    <location>
        <begin position="1594"/>
        <end position="1623"/>
    </location>
</feature>
<feature type="compositionally biased region" description="Polar residues" evidence="4">
    <location>
        <begin position="533"/>
        <end position="543"/>
    </location>
</feature>
<dbReference type="PANTHER" id="PTHR12656">
    <property type="entry name" value="BRG-1 ASSOCIATED FACTOR 250 BAF250"/>
    <property type="match status" value="1"/>
</dbReference>
<evidence type="ECO:0000313" key="6">
    <source>
        <dbReference type="Ensembl" id="ENSSAUP00010051073.1"/>
    </source>
</evidence>
<feature type="compositionally biased region" description="Basic and acidic residues" evidence="4">
    <location>
        <begin position="1493"/>
        <end position="1528"/>
    </location>
</feature>
<dbReference type="GO" id="GO:0006338">
    <property type="term" value="P:chromatin remodeling"/>
    <property type="evidence" value="ECO:0007669"/>
    <property type="project" value="InterPro"/>
</dbReference>